<dbReference type="STRING" id="1552.A7L45_21635"/>
<dbReference type="PRINTS" id="PR01071">
    <property type="entry name" value="ACOABIOTINCC"/>
</dbReference>
<keyword evidence="11" id="KW-1185">Reference proteome</keyword>
<gene>
    <name evidence="10" type="ORF">A7L45_21635</name>
</gene>
<evidence type="ECO:0000256" key="1">
    <source>
        <dbReference type="ARBA" id="ARBA00005194"/>
    </source>
</evidence>
<feature type="domain" description="Lipoyl-binding" evidence="9">
    <location>
        <begin position="91"/>
        <end position="167"/>
    </location>
</feature>
<dbReference type="EMBL" id="CP015756">
    <property type="protein sequence ID" value="APC42457.1"/>
    <property type="molecule type" value="Genomic_DNA"/>
</dbReference>
<accession>A0A1J0GMB9</accession>
<dbReference type="Proteomes" id="UP000182569">
    <property type="component" value="Chromosome"/>
</dbReference>
<evidence type="ECO:0000256" key="3">
    <source>
        <dbReference type="ARBA" id="ARBA00022516"/>
    </source>
</evidence>
<dbReference type="PROSITE" id="PS00188">
    <property type="entry name" value="BIOTIN"/>
    <property type="match status" value="1"/>
</dbReference>
<dbReference type="GO" id="GO:0003989">
    <property type="term" value="F:acetyl-CoA carboxylase activity"/>
    <property type="evidence" value="ECO:0007669"/>
    <property type="project" value="InterPro"/>
</dbReference>
<name>A0A1J0GMB9_9CLOT</name>
<dbReference type="PANTHER" id="PTHR45266">
    <property type="entry name" value="OXALOACETATE DECARBOXYLASE ALPHA CHAIN"/>
    <property type="match status" value="1"/>
</dbReference>
<dbReference type="GO" id="GO:0009317">
    <property type="term" value="C:acetyl-CoA carboxylase complex"/>
    <property type="evidence" value="ECO:0007669"/>
    <property type="project" value="InterPro"/>
</dbReference>
<dbReference type="InterPro" id="IPR000089">
    <property type="entry name" value="Biotin_lipoyl"/>
</dbReference>
<dbReference type="NCBIfam" id="TIGR00531">
    <property type="entry name" value="BCCP"/>
    <property type="match status" value="1"/>
</dbReference>
<keyword evidence="5 8" id="KW-0443">Lipid metabolism</keyword>
<sequence length="169" mass="18997">MDYKNIQDLIKTVSDSQITCFEIETEGIRIKMEKKEAQVVVERIPENVTHIEAAVHEPLTGKNIEMQEVHAEKTEDEVSKNIVNTIPDENIFIVKSPIVGTMYTSPSAESKNFVKVGSIVKVGDTLCILEAMKLMNEIESEVDGEVLEVLVSNEDMVEYGQPLFKIIKN</sequence>
<keyword evidence="6 8" id="KW-0275">Fatty acid biosynthesis</keyword>
<dbReference type="PROSITE" id="PS50968">
    <property type="entry name" value="BIOTINYL_LIPOYL"/>
    <property type="match status" value="1"/>
</dbReference>
<dbReference type="Pfam" id="PF00364">
    <property type="entry name" value="Biotin_lipoyl"/>
    <property type="match status" value="1"/>
</dbReference>
<organism evidence="10 11">
    <name type="scientific">Clostridium estertheticum subsp. estertheticum</name>
    <dbReference type="NCBI Taxonomy" id="1552"/>
    <lineage>
        <taxon>Bacteria</taxon>
        <taxon>Bacillati</taxon>
        <taxon>Bacillota</taxon>
        <taxon>Clostridia</taxon>
        <taxon>Eubacteriales</taxon>
        <taxon>Clostridiaceae</taxon>
        <taxon>Clostridium</taxon>
    </lineage>
</organism>
<dbReference type="KEGG" id="ceu:A7L45_21635"/>
<dbReference type="InterPro" id="IPR001882">
    <property type="entry name" value="Biotin_BS"/>
</dbReference>
<dbReference type="GO" id="GO:0006633">
    <property type="term" value="P:fatty acid biosynthetic process"/>
    <property type="evidence" value="ECO:0007669"/>
    <property type="project" value="UniProtKB-UniPathway"/>
</dbReference>
<protein>
    <recommendedName>
        <fullName evidence="2 8">Biotin carboxyl carrier protein of acetyl-CoA carboxylase</fullName>
    </recommendedName>
</protein>
<dbReference type="Gene3D" id="2.40.50.100">
    <property type="match status" value="1"/>
</dbReference>
<evidence type="ECO:0000313" key="11">
    <source>
        <dbReference type="Proteomes" id="UP000182569"/>
    </source>
</evidence>
<dbReference type="AlphaFoldDB" id="A0A1J0GMB9"/>
<evidence type="ECO:0000256" key="6">
    <source>
        <dbReference type="ARBA" id="ARBA00023160"/>
    </source>
</evidence>
<evidence type="ECO:0000313" key="10">
    <source>
        <dbReference type="EMBL" id="APC42457.1"/>
    </source>
</evidence>
<evidence type="ECO:0000256" key="5">
    <source>
        <dbReference type="ARBA" id="ARBA00023098"/>
    </source>
</evidence>
<dbReference type="PANTHER" id="PTHR45266:SF3">
    <property type="entry name" value="OXALOACETATE DECARBOXYLASE ALPHA CHAIN"/>
    <property type="match status" value="1"/>
</dbReference>
<dbReference type="CDD" id="cd06850">
    <property type="entry name" value="biotinyl_domain"/>
    <property type="match status" value="1"/>
</dbReference>
<keyword evidence="3 8" id="KW-0444">Lipid biosynthesis</keyword>
<evidence type="ECO:0000256" key="8">
    <source>
        <dbReference type="RuleBase" id="RU364072"/>
    </source>
</evidence>
<keyword evidence="7 8" id="KW-0092">Biotin</keyword>
<dbReference type="InterPro" id="IPR050709">
    <property type="entry name" value="Biotin_Carboxyl_Carrier/Decarb"/>
</dbReference>
<comment type="function">
    <text evidence="8">This protein is a component of the acetyl coenzyme A carboxylase complex; first, biotin carboxylase catalyzes the carboxylation of the carrier protein and then the transcarboxylase transfers the carboxyl group to form malonyl-CoA.</text>
</comment>
<dbReference type="InterPro" id="IPR011053">
    <property type="entry name" value="Single_hybrid_motif"/>
</dbReference>
<evidence type="ECO:0000256" key="2">
    <source>
        <dbReference type="ARBA" id="ARBA00017562"/>
    </source>
</evidence>
<proteinExistence type="predicted"/>
<keyword evidence="4 8" id="KW-0276">Fatty acid metabolism</keyword>
<dbReference type="SUPFAM" id="SSF51230">
    <property type="entry name" value="Single hybrid motif"/>
    <property type="match status" value="1"/>
</dbReference>
<dbReference type="OrthoDB" id="9811735at2"/>
<evidence type="ECO:0000259" key="9">
    <source>
        <dbReference type="PROSITE" id="PS50968"/>
    </source>
</evidence>
<comment type="pathway">
    <text evidence="1 8">Lipid metabolism; fatty acid biosynthesis.</text>
</comment>
<evidence type="ECO:0000256" key="7">
    <source>
        <dbReference type="ARBA" id="ARBA00023267"/>
    </source>
</evidence>
<dbReference type="InterPro" id="IPR001249">
    <property type="entry name" value="AcCoA_biotinCC"/>
</dbReference>
<dbReference type="UniPathway" id="UPA00094"/>
<dbReference type="RefSeq" id="WP_071614745.1">
    <property type="nucleotide sequence ID" value="NZ_CP015756.1"/>
</dbReference>
<evidence type="ECO:0000256" key="4">
    <source>
        <dbReference type="ARBA" id="ARBA00022832"/>
    </source>
</evidence>
<reference evidence="11" key="1">
    <citation type="journal article" date="2016" name="Front. Microbiol.">
        <title>Complete Genome Sequence of Clostridium estertheticum DSM 8809, a Microbe Identified in Spoiled Vacuum Packed Beef.</title>
        <authorList>
            <person name="Yu Z."/>
            <person name="Gunn L."/>
            <person name="Brennan E."/>
            <person name="Reid R."/>
            <person name="Wall P.G."/>
            <person name="Gaora O.P."/>
            <person name="Hurley D."/>
            <person name="Bolton D."/>
            <person name="Fanning S."/>
        </authorList>
    </citation>
    <scope>NUCLEOTIDE SEQUENCE [LARGE SCALE GENOMIC DNA]</scope>
    <source>
        <strain evidence="11">DSM 8809</strain>
    </source>
</reference>